<dbReference type="Proteomes" id="UP001150581">
    <property type="component" value="Unassembled WGS sequence"/>
</dbReference>
<proteinExistence type="predicted"/>
<evidence type="ECO:0000313" key="1">
    <source>
        <dbReference type="EMBL" id="KAJ1897524.1"/>
    </source>
</evidence>
<reference evidence="1" key="1">
    <citation type="submission" date="2022-07" db="EMBL/GenBank/DDBJ databases">
        <title>Phylogenomic reconstructions and comparative analyses of Kickxellomycotina fungi.</title>
        <authorList>
            <person name="Reynolds N.K."/>
            <person name="Stajich J.E."/>
            <person name="Barry K."/>
            <person name="Grigoriev I.V."/>
            <person name="Crous P."/>
            <person name="Smith M.E."/>
        </authorList>
    </citation>
    <scope>NUCLEOTIDE SEQUENCE</scope>
    <source>
        <strain evidence="1">Benny 63K</strain>
    </source>
</reference>
<name>A0ACC1IKT0_9FUNG</name>
<evidence type="ECO:0000313" key="2">
    <source>
        <dbReference type="Proteomes" id="UP001150581"/>
    </source>
</evidence>
<comment type="caution">
    <text evidence="1">The sequence shown here is derived from an EMBL/GenBank/DDBJ whole genome shotgun (WGS) entry which is preliminary data.</text>
</comment>
<keyword evidence="2" id="KW-1185">Reference proteome</keyword>
<organism evidence="1 2">
    <name type="scientific">Kickxella alabastrina</name>
    <dbReference type="NCBI Taxonomy" id="61397"/>
    <lineage>
        <taxon>Eukaryota</taxon>
        <taxon>Fungi</taxon>
        <taxon>Fungi incertae sedis</taxon>
        <taxon>Zoopagomycota</taxon>
        <taxon>Kickxellomycotina</taxon>
        <taxon>Kickxellomycetes</taxon>
        <taxon>Kickxellales</taxon>
        <taxon>Kickxellaceae</taxon>
        <taxon>Kickxella</taxon>
    </lineage>
</organism>
<protein>
    <submittedName>
        <fullName evidence="1">Uncharacterized protein</fullName>
    </submittedName>
</protein>
<accession>A0ACC1IKT0</accession>
<sequence length="122" mass="13700">MVATKAKVREIVTLKEGQDPVDISRLSPGIARRVSQKLEPSRLSNGNSDRTDTCPQFSKTYPCEKLYVLIDNRRFNNSSRHCHHDDDELWRSEEEGDMNNGLDLPPLSSIAGSAEESMHGTD</sequence>
<dbReference type="EMBL" id="JANBPG010000326">
    <property type="protein sequence ID" value="KAJ1897524.1"/>
    <property type="molecule type" value="Genomic_DNA"/>
</dbReference>
<gene>
    <name evidence="1" type="ORF">LPJ66_003316</name>
</gene>